<comment type="function">
    <text evidence="9">Couples transcription and DNA repair by recognizing RNA polymerase (RNAP) stalled at DNA lesions. Mediates ATP-dependent release of RNAP and its truncated transcript from the DNA, and recruitment of nucleotide excision repair machinery to the damaged site.</text>
</comment>
<proteinExistence type="inferred from homology"/>
<dbReference type="InterPro" id="IPR004576">
    <property type="entry name" value="Mfd"/>
</dbReference>
<feature type="domain" description="Helicase C-terminal" evidence="11">
    <location>
        <begin position="821"/>
        <end position="975"/>
    </location>
</feature>
<accession>A0ABW5QCM6</accession>
<dbReference type="SUPFAM" id="SSF52540">
    <property type="entry name" value="P-loop containing nucleoside triphosphate hydrolases"/>
    <property type="match status" value="4"/>
</dbReference>
<evidence type="ECO:0000313" key="12">
    <source>
        <dbReference type="EMBL" id="MFD2639659.1"/>
    </source>
</evidence>
<dbReference type="Pfam" id="PF02559">
    <property type="entry name" value="CarD_TRCF_RID"/>
    <property type="match status" value="1"/>
</dbReference>
<comment type="similarity">
    <text evidence="9">In the C-terminal section; belongs to the helicase family. RecG subfamily.</text>
</comment>
<dbReference type="NCBIfam" id="TIGR00580">
    <property type="entry name" value="mfd"/>
    <property type="match status" value="1"/>
</dbReference>
<dbReference type="Pfam" id="PF00270">
    <property type="entry name" value="DEAD"/>
    <property type="match status" value="1"/>
</dbReference>
<dbReference type="Gene3D" id="3.40.50.11180">
    <property type="match status" value="1"/>
</dbReference>
<feature type="domain" description="Helicase ATP-binding" evidence="10">
    <location>
        <begin position="639"/>
        <end position="800"/>
    </location>
</feature>
<dbReference type="InterPro" id="IPR005118">
    <property type="entry name" value="TRCF_C"/>
</dbReference>
<dbReference type="InterPro" id="IPR003711">
    <property type="entry name" value="CarD-like/TRCF_RID"/>
</dbReference>
<sequence>MQNLKSYLTSQDDIVNLLEGLDSGMSEQLVAGLTTSTRQLLAGALQEKTSRPMLYITHNLTQAQKVYEELGSVSEDPDSVLLYPVNELLAAETETASPELKAQRLEVWEKWQTNQQGILVVPVAALKRVLPPSDVSERASVDFQVGQEYPFEETIEKLVKLGFKQTDMVTAPGEMSRRGGIIDLFPLTEINPLRIEFFDDEVESIRYFNAEDQRSDKELNQVHIGPVHEFLLTSDQMLSAADQLKQLLSKSLKKIKEPDKQEKLQESIGYDIERLEQGEHFPGLVKYLSLLYDDVYSLIDYLSDDTVIVFDEMSRIIETAEQLDQEEANWYTDMLETQSLVSGLTLTFDWATVMQKMTQPKIYFSLFLRHIPNTKPENIINVSSRQMQTFHGQMPMLKSEIDRWTNANFSVVIVAQDEERMDRIVSVLDDYKMTTYKVDSDTELPVNEPIVIQGSLSQGFEMPAFKLAVLTEEELFKKQKPKKRKRQKISNAERVKSYQELKVGDYVVHINHGIGKYLGIETLEVNDLHKDYMVINYSGNDKLYVPVDQIDQVQKYVGSEGKAPKLYRLGGSEWKKVKSRVQSSVEDIADDLIQLYAEREASKGHAFSKDTEMQRDFEAAFPYEETEDQLRCIDEIKHDMERERPMDRLLCGDVGYGKTEVAIRAAFKAVMDNKQVAVLVPTTILAQQHFETFQERFQEFGVNVGLLSRFRTPKQQKETLDKLKKGLIDVVIGTHRVLSKDVVFKDLGLLVVDEEQRFGVKHKEKIKQLKANVDVLTLTATPIPRTLHMSMVGVRDLSVIETPPENRFPIQTYVLEYNPAFIREAIERELARGGQVFFLYNRVDLIEKVSAEIDALVEDARVNYAHGQMSEGQLEGIIFDFLEGNFDVLVSTTIIETGIDIPNVNTLIVYDGDKMGLSQLYQLRGRVGRSNRLAYAYFTYQQNKVLSEVAEKRLEAIKEFTELGSGFKIAMRDLSIRGAGNLLGTEQHGFIDSVGFDLYSQMLNDAIKAKKEGKTYEETKPFEVEMSLALDAYIPSEYITDEAQKIEMYKQIQAADDLQDIYDTKDELLDRFGEYPQEVEDLLQVSRIRILAKKERIQNIDERKNKMELLMDADESQKVDGAQLFTLANEYGRMVQLGTEGKQLKITFQFQRQNRVKRYQVLEEFLSKLDETKKLPINE</sequence>
<keyword evidence="5" id="KW-0347">Helicase</keyword>
<evidence type="ECO:0000256" key="1">
    <source>
        <dbReference type="ARBA" id="ARBA00022490"/>
    </source>
</evidence>
<dbReference type="Gene3D" id="3.40.50.300">
    <property type="entry name" value="P-loop containing nucleotide triphosphate hydrolases"/>
    <property type="match status" value="2"/>
</dbReference>
<dbReference type="CDD" id="cd17991">
    <property type="entry name" value="DEXHc_TRCF"/>
    <property type="match status" value="1"/>
</dbReference>
<dbReference type="Gene3D" id="2.40.10.170">
    <property type="match status" value="1"/>
</dbReference>
<keyword evidence="4 9" id="KW-0378">Hydrolase</keyword>
<dbReference type="InterPro" id="IPR014001">
    <property type="entry name" value="Helicase_ATP-bd"/>
</dbReference>
<evidence type="ECO:0000256" key="5">
    <source>
        <dbReference type="ARBA" id="ARBA00022806"/>
    </source>
</evidence>
<keyword evidence="3 9" id="KW-0227">DNA damage</keyword>
<keyword evidence="7 9" id="KW-0238">DNA-binding</keyword>
<dbReference type="Gene3D" id="3.30.2060.10">
    <property type="entry name" value="Penicillin-binding protein 1b domain"/>
    <property type="match status" value="1"/>
</dbReference>
<protein>
    <recommendedName>
        <fullName evidence="9">Transcription-repair-coupling factor</fullName>
        <shortName evidence="9">TRCF</shortName>
        <ecNumber evidence="9">3.6.4.-</ecNumber>
    </recommendedName>
</protein>
<dbReference type="InterPro" id="IPR041471">
    <property type="entry name" value="UvrB_inter"/>
</dbReference>
<evidence type="ECO:0000256" key="8">
    <source>
        <dbReference type="ARBA" id="ARBA00023204"/>
    </source>
</evidence>
<keyword evidence="6 9" id="KW-0067">ATP-binding</keyword>
<dbReference type="Pfam" id="PF17757">
    <property type="entry name" value="UvrB_inter"/>
    <property type="match status" value="1"/>
</dbReference>
<evidence type="ECO:0000259" key="10">
    <source>
        <dbReference type="PROSITE" id="PS51192"/>
    </source>
</evidence>
<dbReference type="PROSITE" id="PS51194">
    <property type="entry name" value="HELICASE_CTER"/>
    <property type="match status" value="1"/>
</dbReference>
<dbReference type="InterPro" id="IPR036101">
    <property type="entry name" value="CarD-like/TRCF_RID_sf"/>
</dbReference>
<evidence type="ECO:0000259" key="11">
    <source>
        <dbReference type="PROSITE" id="PS51194"/>
    </source>
</evidence>
<dbReference type="Proteomes" id="UP001597452">
    <property type="component" value="Unassembled WGS sequence"/>
</dbReference>
<dbReference type="SMART" id="SM01058">
    <property type="entry name" value="CarD_TRCF"/>
    <property type="match status" value="1"/>
</dbReference>
<evidence type="ECO:0000313" key="13">
    <source>
        <dbReference type="Proteomes" id="UP001597452"/>
    </source>
</evidence>
<dbReference type="InterPro" id="IPR047112">
    <property type="entry name" value="RecG/Mfd"/>
</dbReference>
<evidence type="ECO:0000256" key="6">
    <source>
        <dbReference type="ARBA" id="ARBA00022840"/>
    </source>
</evidence>
<organism evidence="12 13">
    <name type="scientific">Piscibacillus salipiscarius</name>
    <dbReference type="NCBI Taxonomy" id="299480"/>
    <lineage>
        <taxon>Bacteria</taxon>
        <taxon>Bacillati</taxon>
        <taxon>Bacillota</taxon>
        <taxon>Bacilli</taxon>
        <taxon>Bacillales</taxon>
        <taxon>Bacillaceae</taxon>
        <taxon>Piscibacillus</taxon>
    </lineage>
</organism>
<keyword evidence="8 9" id="KW-0234">DNA repair</keyword>
<name>A0ABW5QCM6_9BACI</name>
<dbReference type="PROSITE" id="PS51192">
    <property type="entry name" value="HELICASE_ATP_BIND_1"/>
    <property type="match status" value="1"/>
</dbReference>
<evidence type="ECO:0000256" key="3">
    <source>
        <dbReference type="ARBA" id="ARBA00022763"/>
    </source>
</evidence>
<keyword evidence="13" id="KW-1185">Reference proteome</keyword>
<dbReference type="HAMAP" id="MF_00969">
    <property type="entry name" value="TRCF"/>
    <property type="match status" value="1"/>
</dbReference>
<comment type="similarity">
    <text evidence="9">In the N-terminal section; belongs to the UvrB family.</text>
</comment>
<dbReference type="PANTHER" id="PTHR47964:SF1">
    <property type="entry name" value="ATP-DEPENDENT DNA HELICASE HOMOLOG RECG, CHLOROPLASTIC"/>
    <property type="match status" value="1"/>
</dbReference>
<keyword evidence="2 9" id="KW-0547">Nucleotide-binding</keyword>
<dbReference type="InterPro" id="IPR011545">
    <property type="entry name" value="DEAD/DEAH_box_helicase_dom"/>
</dbReference>
<dbReference type="PANTHER" id="PTHR47964">
    <property type="entry name" value="ATP-DEPENDENT DNA HELICASE HOMOLOG RECG, CHLOROPLASTIC"/>
    <property type="match status" value="1"/>
</dbReference>
<dbReference type="EMBL" id="JBHUMZ010000043">
    <property type="protein sequence ID" value="MFD2639659.1"/>
    <property type="molecule type" value="Genomic_DNA"/>
</dbReference>
<dbReference type="EC" id="3.6.4.-" evidence="9"/>
<dbReference type="SMART" id="SM00487">
    <property type="entry name" value="DEXDc"/>
    <property type="match status" value="1"/>
</dbReference>
<evidence type="ECO:0000256" key="7">
    <source>
        <dbReference type="ARBA" id="ARBA00023125"/>
    </source>
</evidence>
<dbReference type="RefSeq" id="WP_377329628.1">
    <property type="nucleotide sequence ID" value="NZ_JBHUMZ010000043.1"/>
</dbReference>
<dbReference type="Pfam" id="PF03461">
    <property type="entry name" value="TRCF"/>
    <property type="match status" value="1"/>
</dbReference>
<dbReference type="SMART" id="SM00490">
    <property type="entry name" value="HELICc"/>
    <property type="match status" value="1"/>
</dbReference>
<evidence type="ECO:0000256" key="2">
    <source>
        <dbReference type="ARBA" id="ARBA00022741"/>
    </source>
</evidence>
<evidence type="ECO:0000256" key="9">
    <source>
        <dbReference type="HAMAP-Rule" id="MF_00969"/>
    </source>
</evidence>
<dbReference type="SUPFAM" id="SSF141259">
    <property type="entry name" value="CarD-like"/>
    <property type="match status" value="1"/>
</dbReference>
<dbReference type="InterPro" id="IPR037235">
    <property type="entry name" value="TRCF-like_C_D7"/>
</dbReference>
<dbReference type="Gene3D" id="3.90.1150.50">
    <property type="entry name" value="Transcription-repair-coupling factor, D7 domain"/>
    <property type="match status" value="1"/>
</dbReference>
<comment type="caution">
    <text evidence="12">The sequence shown here is derived from an EMBL/GenBank/DDBJ whole genome shotgun (WGS) entry which is preliminary data.</text>
</comment>
<dbReference type="Pfam" id="PF00271">
    <property type="entry name" value="Helicase_C"/>
    <property type="match status" value="1"/>
</dbReference>
<dbReference type="InterPro" id="IPR027417">
    <property type="entry name" value="P-loop_NTPase"/>
</dbReference>
<comment type="subcellular location">
    <subcellularLocation>
        <location evidence="9">Cytoplasm</location>
    </subcellularLocation>
</comment>
<keyword evidence="1 9" id="KW-0963">Cytoplasm</keyword>
<gene>
    <name evidence="9 12" type="primary">mfd</name>
    <name evidence="12" type="ORF">ACFSW4_12350</name>
</gene>
<evidence type="ECO:0000256" key="4">
    <source>
        <dbReference type="ARBA" id="ARBA00022801"/>
    </source>
</evidence>
<dbReference type="SUPFAM" id="SSF143517">
    <property type="entry name" value="TRCF domain-like"/>
    <property type="match status" value="1"/>
</dbReference>
<dbReference type="SMART" id="SM00982">
    <property type="entry name" value="TRCF"/>
    <property type="match status" value="1"/>
</dbReference>
<dbReference type="InterPro" id="IPR001650">
    <property type="entry name" value="Helicase_C-like"/>
</dbReference>
<reference evidence="13" key="1">
    <citation type="journal article" date="2019" name="Int. J. Syst. Evol. Microbiol.">
        <title>The Global Catalogue of Microorganisms (GCM) 10K type strain sequencing project: providing services to taxonomists for standard genome sequencing and annotation.</title>
        <authorList>
            <consortium name="The Broad Institute Genomics Platform"/>
            <consortium name="The Broad Institute Genome Sequencing Center for Infectious Disease"/>
            <person name="Wu L."/>
            <person name="Ma J."/>
        </authorList>
    </citation>
    <scope>NUCLEOTIDE SEQUENCE [LARGE SCALE GENOMIC DNA]</scope>
    <source>
        <strain evidence="13">TISTR 1571</strain>
    </source>
</reference>